<evidence type="ECO:0000313" key="4">
    <source>
        <dbReference type="EMBL" id="MDQ0473707.1"/>
    </source>
</evidence>
<feature type="signal peptide" evidence="3">
    <location>
        <begin position="1"/>
        <end position="19"/>
    </location>
</feature>
<keyword evidence="3" id="KW-0732">Signal</keyword>
<dbReference type="SUPFAM" id="SSF55895">
    <property type="entry name" value="Ribonuclease Rh-like"/>
    <property type="match status" value="1"/>
</dbReference>
<dbReference type="PROSITE" id="PS00530">
    <property type="entry name" value="RNASE_T2_1"/>
    <property type="match status" value="1"/>
</dbReference>
<comment type="similarity">
    <text evidence="1 2">Belongs to the RNase T2 family.</text>
</comment>
<keyword evidence="4" id="KW-0456">Lyase</keyword>
<dbReference type="InterPro" id="IPR039378">
    <property type="entry name" value="RNase_T2_prok"/>
</dbReference>
<sequence length="224" mass="24052">MRRLLASLALVLACGGALAAPRENRGAAAGDFDLYLLALSWSPGFCASGGAAKAPDQCAVGAGLGFVVHGLWPQSEQGYPSYCLPQGRYPQRRDVAAVRGVMPSEGLARYEWKKHGTCSGLPPSQYFAAIAKVYASLETPEAYRAPDQDVQVAPIDIERALSAANPGLRLDMITVDCGRGDDGGPVLQEVRICMTKDLRGFRTCPQEVQRDTCRARSITVPRVR</sequence>
<dbReference type="InterPro" id="IPR018188">
    <property type="entry name" value="RNase_T2_His_AS_1"/>
</dbReference>
<evidence type="ECO:0000256" key="1">
    <source>
        <dbReference type="ARBA" id="ARBA00007469"/>
    </source>
</evidence>
<comment type="caution">
    <text evidence="4">The sequence shown here is derived from an EMBL/GenBank/DDBJ whole genome shotgun (WGS) entry which is preliminary data.</text>
</comment>
<dbReference type="EC" id="4.6.1.19" evidence="4"/>
<protein>
    <submittedName>
        <fullName evidence="4">Ribonuclease T2</fullName>
        <ecNumber evidence="4">4.6.1.19</ecNumber>
    </submittedName>
</protein>
<proteinExistence type="inferred from homology"/>
<evidence type="ECO:0000313" key="5">
    <source>
        <dbReference type="Proteomes" id="UP001242480"/>
    </source>
</evidence>
<organism evidence="4 5">
    <name type="scientific">Labrys wisconsinensis</name>
    <dbReference type="NCBI Taxonomy" id="425677"/>
    <lineage>
        <taxon>Bacteria</taxon>
        <taxon>Pseudomonadati</taxon>
        <taxon>Pseudomonadota</taxon>
        <taxon>Alphaproteobacteria</taxon>
        <taxon>Hyphomicrobiales</taxon>
        <taxon>Xanthobacteraceae</taxon>
        <taxon>Labrys</taxon>
    </lineage>
</organism>
<feature type="chain" id="PRO_5046510044" evidence="3">
    <location>
        <begin position="20"/>
        <end position="224"/>
    </location>
</feature>
<keyword evidence="5" id="KW-1185">Reference proteome</keyword>
<dbReference type="InterPro" id="IPR001568">
    <property type="entry name" value="RNase_T2-like"/>
</dbReference>
<reference evidence="4 5" key="1">
    <citation type="submission" date="2023-07" db="EMBL/GenBank/DDBJ databases">
        <title>Genomic Encyclopedia of Type Strains, Phase IV (KMG-IV): sequencing the most valuable type-strain genomes for metagenomic binning, comparative biology and taxonomic classification.</title>
        <authorList>
            <person name="Goeker M."/>
        </authorList>
    </citation>
    <scope>NUCLEOTIDE SEQUENCE [LARGE SCALE GENOMIC DNA]</scope>
    <source>
        <strain evidence="4 5">DSM 19619</strain>
    </source>
</reference>
<dbReference type="GO" id="GO:0033897">
    <property type="term" value="F:ribonuclease T2 activity"/>
    <property type="evidence" value="ECO:0007669"/>
    <property type="project" value="UniProtKB-EC"/>
</dbReference>
<dbReference type="Gene3D" id="3.90.730.10">
    <property type="entry name" value="Ribonuclease T2-like"/>
    <property type="match status" value="1"/>
</dbReference>
<dbReference type="InterPro" id="IPR036430">
    <property type="entry name" value="RNase_T2-like_sf"/>
</dbReference>
<evidence type="ECO:0000256" key="2">
    <source>
        <dbReference type="RuleBase" id="RU004328"/>
    </source>
</evidence>
<dbReference type="CDD" id="cd01062">
    <property type="entry name" value="RNase_T2_prok"/>
    <property type="match status" value="1"/>
</dbReference>
<accession>A0ABU0JHE2</accession>
<dbReference type="Pfam" id="PF00445">
    <property type="entry name" value="Ribonuclease_T2"/>
    <property type="match status" value="1"/>
</dbReference>
<dbReference type="RefSeq" id="WP_307282291.1">
    <property type="nucleotide sequence ID" value="NZ_JAUSVX010000017.1"/>
</dbReference>
<dbReference type="InterPro" id="IPR033130">
    <property type="entry name" value="RNase_T2_His_AS_2"/>
</dbReference>
<dbReference type="PROSITE" id="PS00531">
    <property type="entry name" value="RNASE_T2_2"/>
    <property type="match status" value="1"/>
</dbReference>
<dbReference type="Proteomes" id="UP001242480">
    <property type="component" value="Unassembled WGS sequence"/>
</dbReference>
<dbReference type="PANTHER" id="PTHR11240">
    <property type="entry name" value="RIBONUCLEASE T2"/>
    <property type="match status" value="1"/>
</dbReference>
<gene>
    <name evidence="4" type="ORF">QO011_006743</name>
</gene>
<dbReference type="PANTHER" id="PTHR11240:SF22">
    <property type="entry name" value="RIBONUCLEASE T2"/>
    <property type="match status" value="1"/>
</dbReference>
<evidence type="ECO:0000256" key="3">
    <source>
        <dbReference type="SAM" id="SignalP"/>
    </source>
</evidence>
<name>A0ABU0JHE2_9HYPH</name>
<dbReference type="EMBL" id="JAUSVX010000017">
    <property type="protein sequence ID" value="MDQ0473707.1"/>
    <property type="molecule type" value="Genomic_DNA"/>
</dbReference>